<protein>
    <submittedName>
        <fullName evidence="2">(apollo) hypothetical protein</fullName>
    </submittedName>
</protein>
<feature type="region of interest" description="Disordered" evidence="1">
    <location>
        <begin position="1"/>
        <end position="28"/>
    </location>
</feature>
<evidence type="ECO:0000313" key="2">
    <source>
        <dbReference type="EMBL" id="CAG4930355.1"/>
    </source>
</evidence>
<sequence>MRATHQPRGCDQSRAAAASSGSRSAASALPECPLLCTVRKQSGMRATHQPRGCDQSRAAAAGSGSRSAAKRAARVSAAVHSTKVKWNAGYPPATRL</sequence>
<comment type="caution">
    <text evidence="2">The sequence shown here is derived from an EMBL/GenBank/DDBJ whole genome shotgun (WGS) entry which is preliminary data.</text>
</comment>
<proteinExistence type="predicted"/>
<dbReference type="EMBL" id="CAJQZP010000008">
    <property type="protein sequence ID" value="CAG4930355.1"/>
    <property type="molecule type" value="Genomic_DNA"/>
</dbReference>
<feature type="region of interest" description="Disordered" evidence="1">
    <location>
        <begin position="41"/>
        <end position="74"/>
    </location>
</feature>
<dbReference type="AlphaFoldDB" id="A0A8S3VZT0"/>
<feature type="compositionally biased region" description="Low complexity" evidence="1">
    <location>
        <begin position="13"/>
        <end position="28"/>
    </location>
</feature>
<name>A0A8S3VZT0_PARAO</name>
<reference evidence="2" key="1">
    <citation type="submission" date="2021-04" db="EMBL/GenBank/DDBJ databases">
        <authorList>
            <person name="Tunstrom K."/>
        </authorList>
    </citation>
    <scope>NUCLEOTIDE SEQUENCE</scope>
</reference>
<feature type="compositionally biased region" description="Low complexity" evidence="1">
    <location>
        <begin position="56"/>
        <end position="67"/>
    </location>
</feature>
<organism evidence="2 3">
    <name type="scientific">Parnassius apollo</name>
    <name type="common">Apollo butterfly</name>
    <name type="synonym">Papilio apollo</name>
    <dbReference type="NCBI Taxonomy" id="110799"/>
    <lineage>
        <taxon>Eukaryota</taxon>
        <taxon>Metazoa</taxon>
        <taxon>Ecdysozoa</taxon>
        <taxon>Arthropoda</taxon>
        <taxon>Hexapoda</taxon>
        <taxon>Insecta</taxon>
        <taxon>Pterygota</taxon>
        <taxon>Neoptera</taxon>
        <taxon>Endopterygota</taxon>
        <taxon>Lepidoptera</taxon>
        <taxon>Glossata</taxon>
        <taxon>Ditrysia</taxon>
        <taxon>Papilionoidea</taxon>
        <taxon>Papilionidae</taxon>
        <taxon>Parnassiinae</taxon>
        <taxon>Parnassini</taxon>
        <taxon>Parnassius</taxon>
        <taxon>Parnassius</taxon>
    </lineage>
</organism>
<evidence type="ECO:0000256" key="1">
    <source>
        <dbReference type="SAM" id="MobiDB-lite"/>
    </source>
</evidence>
<dbReference type="Proteomes" id="UP000691718">
    <property type="component" value="Unassembled WGS sequence"/>
</dbReference>
<evidence type="ECO:0000313" key="3">
    <source>
        <dbReference type="Proteomes" id="UP000691718"/>
    </source>
</evidence>
<gene>
    <name evidence="2" type="ORF">PAPOLLO_LOCUS134</name>
</gene>
<accession>A0A8S3VZT0</accession>
<keyword evidence="3" id="KW-1185">Reference proteome</keyword>